<protein>
    <submittedName>
        <fullName evidence="1">Uncharacterized protein</fullName>
    </submittedName>
</protein>
<evidence type="ECO:0000313" key="2">
    <source>
        <dbReference type="Proteomes" id="UP000299102"/>
    </source>
</evidence>
<dbReference type="EMBL" id="BGZK01000790">
    <property type="protein sequence ID" value="GBP60546.1"/>
    <property type="molecule type" value="Genomic_DNA"/>
</dbReference>
<proteinExistence type="predicted"/>
<name>A0A4C1X9U9_EUMVA</name>
<reference evidence="1 2" key="1">
    <citation type="journal article" date="2019" name="Commun. Biol.">
        <title>The bagworm genome reveals a unique fibroin gene that provides high tensile strength.</title>
        <authorList>
            <person name="Kono N."/>
            <person name="Nakamura H."/>
            <person name="Ohtoshi R."/>
            <person name="Tomita M."/>
            <person name="Numata K."/>
            <person name="Arakawa K."/>
        </authorList>
    </citation>
    <scope>NUCLEOTIDE SEQUENCE [LARGE SCALE GENOMIC DNA]</scope>
</reference>
<evidence type="ECO:0000313" key="1">
    <source>
        <dbReference type="EMBL" id="GBP60546.1"/>
    </source>
</evidence>
<accession>A0A4C1X9U9</accession>
<comment type="caution">
    <text evidence="1">The sequence shown here is derived from an EMBL/GenBank/DDBJ whole genome shotgun (WGS) entry which is preliminary data.</text>
</comment>
<organism evidence="1 2">
    <name type="scientific">Eumeta variegata</name>
    <name type="common">Bagworm moth</name>
    <name type="synonym">Eumeta japonica</name>
    <dbReference type="NCBI Taxonomy" id="151549"/>
    <lineage>
        <taxon>Eukaryota</taxon>
        <taxon>Metazoa</taxon>
        <taxon>Ecdysozoa</taxon>
        <taxon>Arthropoda</taxon>
        <taxon>Hexapoda</taxon>
        <taxon>Insecta</taxon>
        <taxon>Pterygota</taxon>
        <taxon>Neoptera</taxon>
        <taxon>Endopterygota</taxon>
        <taxon>Lepidoptera</taxon>
        <taxon>Glossata</taxon>
        <taxon>Ditrysia</taxon>
        <taxon>Tineoidea</taxon>
        <taxon>Psychidae</taxon>
        <taxon>Oiketicinae</taxon>
        <taxon>Eumeta</taxon>
    </lineage>
</organism>
<dbReference type="Proteomes" id="UP000299102">
    <property type="component" value="Unassembled WGS sequence"/>
</dbReference>
<keyword evidence="2" id="KW-1185">Reference proteome</keyword>
<sequence>MKDVISDVPGCAGGSSAEVVLQILELVESAWIGVGSDWRRLHHHRQFGTNESARRWPSGGEEQFSKNCYRASIVWCNGQRARVGHLFADAGCHLCTRSTAARKMWSLEEFRI</sequence>
<gene>
    <name evidence="1" type="ORF">EVAR_97801_1</name>
</gene>
<dbReference type="AlphaFoldDB" id="A0A4C1X9U9"/>